<comment type="caution">
    <text evidence="4">The sequence shown here is derived from an EMBL/GenBank/DDBJ whole genome shotgun (WGS) entry which is preliminary data.</text>
</comment>
<dbReference type="OrthoDB" id="8919at2157"/>
<dbReference type="SMART" id="SM00116">
    <property type="entry name" value="CBS"/>
    <property type="match status" value="2"/>
</dbReference>
<dbReference type="PROSITE" id="PS51371">
    <property type="entry name" value="CBS"/>
    <property type="match status" value="2"/>
</dbReference>
<dbReference type="InterPro" id="IPR000644">
    <property type="entry name" value="CBS_dom"/>
</dbReference>
<keyword evidence="5" id="KW-1185">Reference proteome</keyword>
<dbReference type="Proteomes" id="UP000077245">
    <property type="component" value="Unassembled WGS sequence"/>
</dbReference>
<dbReference type="PANTHER" id="PTHR43080:SF2">
    <property type="entry name" value="CBS DOMAIN-CONTAINING PROTEIN"/>
    <property type="match status" value="1"/>
</dbReference>
<dbReference type="InterPro" id="IPR051257">
    <property type="entry name" value="Diverse_CBS-Domain"/>
</dbReference>
<feature type="domain" description="CBS" evidence="3">
    <location>
        <begin position="76"/>
        <end position="132"/>
    </location>
</feature>
<evidence type="ECO:0000313" key="5">
    <source>
        <dbReference type="Proteomes" id="UP000077245"/>
    </source>
</evidence>
<dbReference type="SUPFAM" id="SSF54631">
    <property type="entry name" value="CBS-domain pair"/>
    <property type="match status" value="1"/>
</dbReference>
<dbReference type="RefSeq" id="WP_067092554.1">
    <property type="nucleotide sequence ID" value="NZ_LWMV01000213.1"/>
</dbReference>
<dbReference type="Pfam" id="PF00571">
    <property type="entry name" value="CBS"/>
    <property type="match status" value="2"/>
</dbReference>
<gene>
    <name evidence="4" type="primary">hrp1_2</name>
    <name evidence="4" type="ORF">MBCUR_17880</name>
</gene>
<evidence type="ECO:0000259" key="3">
    <source>
        <dbReference type="PROSITE" id="PS51371"/>
    </source>
</evidence>
<dbReference type="CDD" id="cd17784">
    <property type="entry name" value="CBS_pair_Euryarchaeota"/>
    <property type="match status" value="1"/>
</dbReference>
<keyword evidence="1 2" id="KW-0129">CBS domain</keyword>
<dbReference type="PATRIC" id="fig|49547.3.peg.1889"/>
<dbReference type="Gene3D" id="3.10.580.10">
    <property type="entry name" value="CBS-domain"/>
    <property type="match status" value="1"/>
</dbReference>
<dbReference type="InterPro" id="IPR046342">
    <property type="entry name" value="CBS_dom_sf"/>
</dbReference>
<protein>
    <submittedName>
        <fullName evidence="4">Hypoxic response protein 1</fullName>
    </submittedName>
</protein>
<dbReference type="PANTHER" id="PTHR43080">
    <property type="entry name" value="CBS DOMAIN-CONTAINING PROTEIN CBSX3, MITOCHONDRIAL"/>
    <property type="match status" value="1"/>
</dbReference>
<proteinExistence type="predicted"/>
<organism evidence="4 5">
    <name type="scientific">Methanobrevibacter curvatus</name>
    <dbReference type="NCBI Taxonomy" id="49547"/>
    <lineage>
        <taxon>Archaea</taxon>
        <taxon>Methanobacteriati</taxon>
        <taxon>Methanobacteriota</taxon>
        <taxon>Methanomada group</taxon>
        <taxon>Methanobacteria</taxon>
        <taxon>Methanobacteriales</taxon>
        <taxon>Methanobacteriaceae</taxon>
        <taxon>Methanobrevibacter</taxon>
    </lineage>
</organism>
<evidence type="ECO:0000313" key="4">
    <source>
        <dbReference type="EMBL" id="KZX10418.1"/>
    </source>
</evidence>
<dbReference type="AlphaFoldDB" id="A0A165Z973"/>
<feature type="domain" description="CBS" evidence="3">
    <location>
        <begin position="11"/>
        <end position="70"/>
    </location>
</feature>
<sequence>MLKKLIVKDWMTNNVKTSSPDEDVVFAFEKLMKNKISSLPIVDENNNILGIVTASNLGHNLILDNYHLGTKVDSVMVKDIKSISPNDSLQEAVSVMTESNDAYEIYNQLPVLENGKLVGIISDGDIIRSLKK</sequence>
<reference evidence="4 5" key="1">
    <citation type="submission" date="2016-04" db="EMBL/GenBank/DDBJ databases">
        <title>Genome sequence of Methanobrevibacter curvatus DSM 11111.</title>
        <authorList>
            <person name="Poehlein A."/>
            <person name="Seedorf H."/>
            <person name="Daniel R."/>
        </authorList>
    </citation>
    <scope>NUCLEOTIDE SEQUENCE [LARGE SCALE GENOMIC DNA]</scope>
    <source>
        <strain evidence="4 5">DSM 11111</strain>
    </source>
</reference>
<evidence type="ECO:0000256" key="2">
    <source>
        <dbReference type="PROSITE-ProRule" id="PRU00703"/>
    </source>
</evidence>
<dbReference type="EMBL" id="LWMV01000213">
    <property type="protein sequence ID" value="KZX10418.1"/>
    <property type="molecule type" value="Genomic_DNA"/>
</dbReference>
<dbReference type="STRING" id="49547.MBCUR_17880"/>
<evidence type="ECO:0000256" key="1">
    <source>
        <dbReference type="ARBA" id="ARBA00023122"/>
    </source>
</evidence>
<accession>A0A165Z973</accession>
<name>A0A165Z973_9EURY</name>